<protein>
    <recommendedName>
        <fullName evidence="3">Prohead core protein</fullName>
    </recommendedName>
</protein>
<gene>
    <name evidence="1" type="ORF">DA66_0106</name>
</gene>
<dbReference type="RefSeq" id="YP_009102946.1">
    <property type="nucleotide sequence ID" value="NC_025452.1"/>
</dbReference>
<name>A0A075E114_9CAUD</name>
<sequence>MEIEEVATFADFLASRMDEQKVIDKVNAKGKRRRRLQCAPGFKLSADGSRCEVMVASERRTRKLGNRKAVRAKKRMGMGYNRKIERRKKKAMKFRRMMGLS</sequence>
<dbReference type="GeneID" id="22113345"/>
<proteinExistence type="predicted"/>
<accession>A0A075E114</accession>
<dbReference type="Proteomes" id="UP000028741">
    <property type="component" value="Segment"/>
</dbReference>
<organism evidence="1 2">
    <name type="scientific">Dickeya phage RC-2014</name>
    <dbReference type="NCBI Taxonomy" id="1477406"/>
    <lineage>
        <taxon>Viruses</taxon>
        <taxon>Duplodnaviria</taxon>
        <taxon>Heunggongvirae</taxon>
        <taxon>Uroviricota</taxon>
        <taxon>Caudoviricetes</taxon>
        <taxon>Pantevenvirales</taxon>
        <taxon>Ackermannviridae</taxon>
        <taxon>Aglimvirinae</taxon>
        <taxon>Limestonevirus</taxon>
        <taxon>Limestonevirus RC2014</taxon>
    </lineage>
</organism>
<dbReference type="KEGG" id="vg:22113345"/>
<dbReference type="EMBL" id="KJ716335">
    <property type="protein sequence ID" value="AHZ60209.1"/>
    <property type="molecule type" value="Genomic_DNA"/>
</dbReference>
<evidence type="ECO:0008006" key="3">
    <source>
        <dbReference type="Google" id="ProtNLM"/>
    </source>
</evidence>
<evidence type="ECO:0000313" key="1">
    <source>
        <dbReference type="EMBL" id="AHZ60209.1"/>
    </source>
</evidence>
<keyword evidence="2" id="KW-1185">Reference proteome</keyword>
<reference evidence="1 2" key="1">
    <citation type="journal article" date="2014" name="Arch. Virol.">
        <title>Complete genome sequence of a broad-host-range lytic Dickeya spp. bacteriophage ?D5.</title>
        <authorList>
            <person name="Czajkowski R."/>
            <person name="Ozymko Z."/>
            <person name="Zwirowski S."/>
            <person name="Lojkowska E."/>
        </authorList>
    </citation>
    <scope>NUCLEOTIDE SEQUENCE [LARGE SCALE GENOMIC DNA]</scope>
</reference>
<evidence type="ECO:0000313" key="2">
    <source>
        <dbReference type="Proteomes" id="UP000028741"/>
    </source>
</evidence>